<dbReference type="GO" id="GO:0071897">
    <property type="term" value="P:DNA biosynthetic process"/>
    <property type="evidence" value="ECO:0007669"/>
    <property type="project" value="UniProtKB-ARBA"/>
</dbReference>
<comment type="caution">
    <text evidence="2">The sequence shown here is derived from an EMBL/GenBank/DDBJ whole genome shotgun (WGS) entry which is preliminary data.</text>
</comment>
<name>A0AAV1LKJ2_9NEOP</name>
<dbReference type="PROSITE" id="PS50878">
    <property type="entry name" value="RT_POL"/>
    <property type="match status" value="1"/>
</dbReference>
<dbReference type="PANTHER" id="PTHR33332">
    <property type="entry name" value="REVERSE TRANSCRIPTASE DOMAIN-CONTAINING PROTEIN"/>
    <property type="match status" value="1"/>
</dbReference>
<dbReference type="Pfam" id="PF00078">
    <property type="entry name" value="RVT_1"/>
    <property type="match status" value="1"/>
</dbReference>
<dbReference type="EMBL" id="CAVLGL010000093">
    <property type="protein sequence ID" value="CAK1595985.1"/>
    <property type="molecule type" value="Genomic_DNA"/>
</dbReference>
<dbReference type="InterPro" id="IPR000477">
    <property type="entry name" value="RT_dom"/>
</dbReference>
<proteinExistence type="predicted"/>
<protein>
    <recommendedName>
        <fullName evidence="1">Reverse transcriptase domain-containing protein</fullName>
    </recommendedName>
</protein>
<dbReference type="InterPro" id="IPR043502">
    <property type="entry name" value="DNA/RNA_pol_sf"/>
</dbReference>
<organism evidence="2 3">
    <name type="scientific">Parnassius mnemosyne</name>
    <name type="common">clouded apollo</name>
    <dbReference type="NCBI Taxonomy" id="213953"/>
    <lineage>
        <taxon>Eukaryota</taxon>
        <taxon>Metazoa</taxon>
        <taxon>Ecdysozoa</taxon>
        <taxon>Arthropoda</taxon>
        <taxon>Hexapoda</taxon>
        <taxon>Insecta</taxon>
        <taxon>Pterygota</taxon>
        <taxon>Neoptera</taxon>
        <taxon>Endopterygota</taxon>
        <taxon>Lepidoptera</taxon>
        <taxon>Glossata</taxon>
        <taxon>Ditrysia</taxon>
        <taxon>Papilionoidea</taxon>
        <taxon>Papilionidae</taxon>
        <taxon>Parnassiinae</taxon>
        <taxon>Parnassini</taxon>
        <taxon>Parnassius</taxon>
        <taxon>Driopa</taxon>
    </lineage>
</organism>
<reference evidence="2 3" key="1">
    <citation type="submission" date="2023-11" db="EMBL/GenBank/DDBJ databases">
        <authorList>
            <person name="Hedman E."/>
            <person name="Englund M."/>
            <person name="Stromberg M."/>
            <person name="Nyberg Akerstrom W."/>
            <person name="Nylinder S."/>
            <person name="Jareborg N."/>
            <person name="Kallberg Y."/>
            <person name="Kronander E."/>
        </authorList>
    </citation>
    <scope>NUCLEOTIDE SEQUENCE [LARGE SCALE GENOMIC DNA]</scope>
</reference>
<sequence>MIIELERKKVDRSVCRLINSYLTDRQVKITYAGTEVMQQTNKGCIQGSTCGPLLWNLLLDPLLREIEDLGTHIQAYADDILVIAKGKTAKDLEYELNTALDHILAWTKTRKMKLEPQKTQAIFLTRKLKYDTPKLFLDNTTIMFSESITILGLTIDANLNFIKHIDTATEKATQLYKKNSRAARANWSLNPEILRTIYITVVEPTVLYAAGAWGSTASKQIKVRLDRITRIFTIMISKAHRTASLVSCTTLARILPLDLRARENAEIYSIKRGKPIAHLPGRKLAKHISPYTLPHPADKISRQYGMITSETDINAIENNWPYLARNLYHIRYRTGHEEVLPKRDPAICNSKEE</sequence>
<evidence type="ECO:0000259" key="1">
    <source>
        <dbReference type="PROSITE" id="PS50878"/>
    </source>
</evidence>
<dbReference type="SUPFAM" id="SSF56672">
    <property type="entry name" value="DNA/RNA polymerases"/>
    <property type="match status" value="1"/>
</dbReference>
<evidence type="ECO:0000313" key="2">
    <source>
        <dbReference type="EMBL" id="CAK1595985.1"/>
    </source>
</evidence>
<dbReference type="Proteomes" id="UP001314205">
    <property type="component" value="Unassembled WGS sequence"/>
</dbReference>
<dbReference type="Gene3D" id="3.30.70.270">
    <property type="match status" value="1"/>
</dbReference>
<feature type="domain" description="Reverse transcriptase" evidence="1">
    <location>
        <begin position="1"/>
        <end position="155"/>
    </location>
</feature>
<dbReference type="InterPro" id="IPR043128">
    <property type="entry name" value="Rev_trsase/Diguanyl_cyclase"/>
</dbReference>
<keyword evidence="3" id="KW-1185">Reference proteome</keyword>
<evidence type="ECO:0000313" key="3">
    <source>
        <dbReference type="Proteomes" id="UP001314205"/>
    </source>
</evidence>
<gene>
    <name evidence="2" type="ORF">PARMNEM_LOCUS15393</name>
</gene>
<accession>A0AAV1LKJ2</accession>
<dbReference type="AlphaFoldDB" id="A0AAV1LKJ2"/>